<dbReference type="Gramene" id="A09p02670.2_BraZ1">
    <property type="protein sequence ID" value="A09p02670.2_BraZ1.CDS"/>
    <property type="gene ID" value="A09g02670.2_BraZ1"/>
</dbReference>
<accession>A0A3P5Y3N7</accession>
<dbReference type="Proteomes" id="UP000694005">
    <property type="component" value="Chromosome A09"/>
</dbReference>
<dbReference type="EMBL" id="LR031568">
    <property type="protein sequence ID" value="VDC58314.1"/>
    <property type="molecule type" value="Genomic_DNA"/>
</dbReference>
<dbReference type="EMBL" id="LS974625">
    <property type="protein sequence ID" value="CAG7859801.1"/>
    <property type="molecule type" value="Genomic_DNA"/>
</dbReference>
<sequence>RFTTTHQKSRRVKYFEIQPESHGPFSMVWLCRWKSCDGNGTMHINILDS</sequence>
<dbReference type="AlphaFoldDB" id="A0A3P5Y3N7"/>
<reference evidence="2" key="1">
    <citation type="submission" date="2018-11" db="EMBL/GenBank/DDBJ databases">
        <authorList>
            <consortium name="Genoscope - CEA"/>
            <person name="William W."/>
        </authorList>
    </citation>
    <scope>NUCLEOTIDE SEQUENCE</scope>
</reference>
<evidence type="ECO:0000313" key="2">
    <source>
        <dbReference type="EMBL" id="VDC58314.1"/>
    </source>
</evidence>
<gene>
    <name evidence="2" type="ORF">BRAA09T35925Z</name>
    <name evidence="1" type="ORF">BRAPAZ1V2_A09P02670.2</name>
</gene>
<organism evidence="2">
    <name type="scientific">Brassica campestris</name>
    <name type="common">Field mustard</name>
    <dbReference type="NCBI Taxonomy" id="3711"/>
    <lineage>
        <taxon>Eukaryota</taxon>
        <taxon>Viridiplantae</taxon>
        <taxon>Streptophyta</taxon>
        <taxon>Embryophyta</taxon>
        <taxon>Tracheophyta</taxon>
        <taxon>Spermatophyta</taxon>
        <taxon>Magnoliopsida</taxon>
        <taxon>eudicotyledons</taxon>
        <taxon>Gunneridae</taxon>
        <taxon>Pentapetalae</taxon>
        <taxon>rosids</taxon>
        <taxon>malvids</taxon>
        <taxon>Brassicales</taxon>
        <taxon>Brassicaceae</taxon>
        <taxon>Brassiceae</taxon>
        <taxon>Brassica</taxon>
    </lineage>
</organism>
<name>A0A3P5Y3N7_BRACM</name>
<protein>
    <submittedName>
        <fullName evidence="1">Uncharacterized protein</fullName>
    </submittedName>
</protein>
<feature type="non-terminal residue" evidence="2">
    <location>
        <position position="1"/>
    </location>
</feature>
<evidence type="ECO:0000313" key="1">
    <source>
        <dbReference type="EMBL" id="CAG7859801.1"/>
    </source>
</evidence>
<proteinExistence type="predicted"/>